<reference evidence="1" key="2">
    <citation type="submission" date="2020-07" db="EMBL/GenBank/DDBJ databases">
        <authorList>
            <person name="Vera ALvarez R."/>
            <person name="Arias-Moreno D.M."/>
            <person name="Jimenez-Jacinto V."/>
            <person name="Jimenez-Bremont J.F."/>
            <person name="Swaminathan K."/>
            <person name="Moose S.P."/>
            <person name="Guerrero-Gonzalez M.L."/>
            <person name="Marino-Ramirez L."/>
            <person name="Landsman D."/>
            <person name="Rodriguez-Kessler M."/>
            <person name="Delgado-Sanchez P."/>
        </authorList>
    </citation>
    <scope>NUCLEOTIDE SEQUENCE</scope>
    <source>
        <tissue evidence="1">Cladode</tissue>
    </source>
</reference>
<evidence type="ECO:0000313" key="1">
    <source>
        <dbReference type="EMBL" id="MBA4665299.1"/>
    </source>
</evidence>
<proteinExistence type="predicted"/>
<dbReference type="AlphaFoldDB" id="A0A7C9AD86"/>
<name>A0A7C9AD86_OPUST</name>
<protein>
    <submittedName>
        <fullName evidence="1">Uncharacterized protein</fullName>
    </submittedName>
</protein>
<accession>A0A7C9AD86</accession>
<reference evidence="1" key="1">
    <citation type="journal article" date="2013" name="J. Plant Res.">
        <title>Effect of fungi and light on seed germination of three Opuntia species from semiarid lands of central Mexico.</title>
        <authorList>
            <person name="Delgado-Sanchez P."/>
            <person name="Jimenez-Bremont J.F."/>
            <person name="Guerrero-Gonzalez Mde L."/>
            <person name="Flores J."/>
        </authorList>
    </citation>
    <scope>NUCLEOTIDE SEQUENCE</scope>
    <source>
        <tissue evidence="1">Cladode</tissue>
    </source>
</reference>
<sequence>MTEPQSLKPCLVSFNRLLISNPPRSSFVISDTLLSIARHSSRTKTASSSGSISTANSFQFSRAVAFPFGLSSENLTRVTNPSSSSASCSILRNFFSSSLTWYCIFRPLSSFTEESVSWLLRVKVRLAREAVDSNCIVSSSPVEKVQAVLPSFASSLGFAVPTTLSGALPIAELST</sequence>
<organism evidence="1">
    <name type="scientific">Opuntia streptacantha</name>
    <name type="common">Prickly pear cactus</name>
    <name type="synonym">Opuntia cardona</name>
    <dbReference type="NCBI Taxonomy" id="393608"/>
    <lineage>
        <taxon>Eukaryota</taxon>
        <taxon>Viridiplantae</taxon>
        <taxon>Streptophyta</taxon>
        <taxon>Embryophyta</taxon>
        <taxon>Tracheophyta</taxon>
        <taxon>Spermatophyta</taxon>
        <taxon>Magnoliopsida</taxon>
        <taxon>eudicotyledons</taxon>
        <taxon>Gunneridae</taxon>
        <taxon>Pentapetalae</taxon>
        <taxon>Caryophyllales</taxon>
        <taxon>Cactineae</taxon>
        <taxon>Cactaceae</taxon>
        <taxon>Opuntioideae</taxon>
        <taxon>Opuntia</taxon>
    </lineage>
</organism>
<dbReference type="EMBL" id="GISG01226838">
    <property type="protein sequence ID" value="MBA4665299.1"/>
    <property type="molecule type" value="Transcribed_RNA"/>
</dbReference>